<evidence type="ECO:0000313" key="9">
    <source>
        <dbReference type="Proteomes" id="UP000218067"/>
    </source>
</evidence>
<dbReference type="Pfam" id="PF05423">
    <property type="entry name" value="Mycobact_memb"/>
    <property type="match status" value="1"/>
</dbReference>
<gene>
    <name evidence="8" type="primary">mmpS5_3</name>
    <name evidence="8" type="ORF">SHTP_0083</name>
</gene>
<dbReference type="InterPro" id="IPR038468">
    <property type="entry name" value="MmpS_C"/>
</dbReference>
<dbReference type="Proteomes" id="UP000218067">
    <property type="component" value="Chromosome"/>
</dbReference>
<evidence type="ECO:0000256" key="4">
    <source>
        <dbReference type="ARBA" id="ARBA00022692"/>
    </source>
</evidence>
<keyword evidence="6 7" id="KW-0472">Membrane</keyword>
<dbReference type="GO" id="GO:0005886">
    <property type="term" value="C:plasma membrane"/>
    <property type="evidence" value="ECO:0007669"/>
    <property type="project" value="UniProtKB-SubCell"/>
</dbReference>
<accession>A0A1B4XXG1</accession>
<sequence>MTALKILGKLWIPLVIVTVVGVTAFSVSRVHGFFGSQKPELYTDGSSDDATPFNPKQLTYEIFGPAGTVADIDYFDVNAQPRRVDGAHLPWSLEIKSTSASLTGNIVAQGDSNRLGCRIIVDGVIKAERISQEVNAYTFCIVKSA</sequence>
<comment type="subcellular location">
    <subcellularLocation>
        <location evidence="1">Cell membrane</location>
    </subcellularLocation>
</comment>
<dbReference type="Gene3D" id="2.60.40.2880">
    <property type="entry name" value="MmpS1-5, C-terminal soluble domain"/>
    <property type="match status" value="1"/>
</dbReference>
<protein>
    <submittedName>
        <fullName evidence="8">Membrane protein</fullName>
    </submittedName>
</protein>
<evidence type="ECO:0000256" key="2">
    <source>
        <dbReference type="ARBA" id="ARBA00007531"/>
    </source>
</evidence>
<proteinExistence type="inferred from homology"/>
<dbReference type="AlphaFoldDB" id="A0A1B4XXG1"/>
<keyword evidence="5 7" id="KW-1133">Transmembrane helix</keyword>
<evidence type="ECO:0000256" key="7">
    <source>
        <dbReference type="SAM" id="Phobius"/>
    </source>
</evidence>
<keyword evidence="3" id="KW-1003">Cell membrane</keyword>
<reference evidence="8 9" key="1">
    <citation type="submission" date="2016-08" db="EMBL/GenBank/DDBJ databases">
        <title>Complete genome sequence of Mycobacterium shinshuense, a subspecies of M. ulcerans.</title>
        <authorList>
            <person name="Yoshida M."/>
            <person name="Ogura Y."/>
            <person name="Hayashi T."/>
            <person name="Hoshino Y."/>
        </authorList>
    </citation>
    <scope>NUCLEOTIDE SEQUENCE [LARGE SCALE GENOMIC DNA]</scope>
    <source>
        <strain evidence="9">ATCC 33728</strain>
    </source>
</reference>
<dbReference type="InterPro" id="IPR008693">
    <property type="entry name" value="MmpS"/>
</dbReference>
<evidence type="ECO:0000256" key="6">
    <source>
        <dbReference type="ARBA" id="ARBA00023136"/>
    </source>
</evidence>
<evidence type="ECO:0000256" key="3">
    <source>
        <dbReference type="ARBA" id="ARBA00022475"/>
    </source>
</evidence>
<dbReference type="GeneID" id="93434767"/>
<dbReference type="EMBL" id="AP017624">
    <property type="protein sequence ID" value="BAV39495.1"/>
    <property type="molecule type" value="Genomic_DNA"/>
</dbReference>
<name>A0A1B4XXG1_MYCUL</name>
<evidence type="ECO:0000313" key="8">
    <source>
        <dbReference type="EMBL" id="BAV39495.1"/>
    </source>
</evidence>
<comment type="similarity">
    <text evidence="2">Belongs to the MmpS family.</text>
</comment>
<dbReference type="RefSeq" id="WP_012392098.1">
    <property type="nucleotide sequence ID" value="NZ_AP017624.1"/>
</dbReference>
<feature type="transmembrane region" description="Helical" evidence="7">
    <location>
        <begin position="6"/>
        <end position="28"/>
    </location>
</feature>
<organism evidence="8 9">
    <name type="scientific">Mycobacterium ulcerans subsp. shinshuense</name>
    <dbReference type="NCBI Taxonomy" id="1124626"/>
    <lineage>
        <taxon>Bacteria</taxon>
        <taxon>Bacillati</taxon>
        <taxon>Actinomycetota</taxon>
        <taxon>Actinomycetes</taxon>
        <taxon>Mycobacteriales</taxon>
        <taxon>Mycobacteriaceae</taxon>
        <taxon>Mycobacterium</taxon>
        <taxon>Mycobacterium ulcerans group</taxon>
    </lineage>
</organism>
<evidence type="ECO:0000256" key="1">
    <source>
        <dbReference type="ARBA" id="ARBA00004236"/>
    </source>
</evidence>
<keyword evidence="4 7" id="KW-0812">Transmembrane</keyword>
<evidence type="ECO:0000256" key="5">
    <source>
        <dbReference type="ARBA" id="ARBA00022989"/>
    </source>
</evidence>